<feature type="region of interest" description="Disordered" evidence="1">
    <location>
        <begin position="193"/>
        <end position="216"/>
    </location>
</feature>
<dbReference type="InterPro" id="IPR029327">
    <property type="entry name" value="HAUS4"/>
</dbReference>
<keyword evidence="3" id="KW-1185">Reference proteome</keyword>
<dbReference type="PANTHER" id="PTHR16219">
    <property type="entry name" value="AUGMIN SUBUNIT 4 FAMILY MEMBER"/>
    <property type="match status" value="1"/>
</dbReference>
<protein>
    <submittedName>
        <fullName evidence="2">Uncharacterized protein</fullName>
    </submittedName>
</protein>
<evidence type="ECO:0000256" key="1">
    <source>
        <dbReference type="SAM" id="MobiDB-lite"/>
    </source>
</evidence>
<reference evidence="2" key="2">
    <citation type="submission" date="2025-08" db="UniProtKB">
        <authorList>
            <consortium name="Ensembl"/>
        </authorList>
    </citation>
    <scope>IDENTIFICATION</scope>
</reference>
<dbReference type="GO" id="GO:0070652">
    <property type="term" value="C:HAUS complex"/>
    <property type="evidence" value="ECO:0007669"/>
    <property type="project" value="InterPro"/>
</dbReference>
<dbReference type="GO" id="GO:0051225">
    <property type="term" value="P:spindle assembly"/>
    <property type="evidence" value="ECO:0007669"/>
    <property type="project" value="InterPro"/>
</dbReference>
<reference evidence="3" key="1">
    <citation type="journal article" date="2017" name="PLoS ONE">
        <title>The Agassiz's desert tortoise genome provides a resource for the conservation of a threatened species.</title>
        <authorList>
            <person name="Tollis M."/>
            <person name="DeNardo D.F."/>
            <person name="Cornelius J.A."/>
            <person name="Dolby G.A."/>
            <person name="Edwards T."/>
            <person name="Henen B.T."/>
            <person name="Karl A.E."/>
            <person name="Murphy R.W."/>
            <person name="Kusumi K."/>
        </authorList>
    </citation>
    <scope>NUCLEOTIDE SEQUENCE [LARGE SCALE GENOMIC DNA]</scope>
</reference>
<dbReference type="Ensembl" id="ENSGAGT00000006918.1">
    <property type="protein sequence ID" value="ENSGAGP00000005933.1"/>
    <property type="gene ID" value="ENSGAGG00000004823.1"/>
</dbReference>
<dbReference type="PRINTS" id="PR02090">
    <property type="entry name" value="HAUSAUGMINL4"/>
</dbReference>
<organism evidence="2 3">
    <name type="scientific">Gopherus agassizii</name>
    <name type="common">Agassiz's desert tortoise</name>
    <dbReference type="NCBI Taxonomy" id="38772"/>
    <lineage>
        <taxon>Eukaryota</taxon>
        <taxon>Metazoa</taxon>
        <taxon>Chordata</taxon>
        <taxon>Craniata</taxon>
        <taxon>Vertebrata</taxon>
        <taxon>Euteleostomi</taxon>
        <taxon>Archelosauria</taxon>
        <taxon>Testudinata</taxon>
        <taxon>Testudines</taxon>
        <taxon>Cryptodira</taxon>
        <taxon>Durocryptodira</taxon>
        <taxon>Testudinoidea</taxon>
        <taxon>Testudinidae</taxon>
        <taxon>Gopherus</taxon>
    </lineage>
</organism>
<evidence type="ECO:0000313" key="3">
    <source>
        <dbReference type="Proteomes" id="UP000291020"/>
    </source>
</evidence>
<proteinExistence type="predicted"/>
<accession>A0A452GUY7</accession>
<dbReference type="AlphaFoldDB" id="A0A452GUY7"/>
<dbReference type="Proteomes" id="UP000291020">
    <property type="component" value="Unassembled WGS sequence"/>
</dbReference>
<dbReference type="PANTHER" id="PTHR16219:SF1">
    <property type="entry name" value="HAUS AUGMIN-LIKE COMPLEX SUBUNIT 4"/>
    <property type="match status" value="1"/>
</dbReference>
<dbReference type="GO" id="GO:0007098">
    <property type="term" value="P:centrosome cycle"/>
    <property type="evidence" value="ECO:0007669"/>
    <property type="project" value="InterPro"/>
</dbReference>
<sequence length="290" mass="31275">WLPRPRRWETWAWSCWDQVSGGGVRLGGGCPSLPLTVSPHSCWCPPAPVPVDRGGCECPSWLGQPAAWPDPLSGPQWAQHPPGPPAGAGTCGDAPREGGCPAAACSPPSHLLQVGKELQLRRAAWLRWEALHRLLQEALIEQRAGRGDASPALEHRKFLETLEQRLLLGELSRILEPGPSLRGDRPPLLGLGAPDLRELLPPSQVTQPPWTRSGRDPGVRALSPLSVWPPPVQDLALLQQHLPQEIEERLRRKGLALLSYHRPDSGEWVGAGEQGGGSGEGVSSDPCAPD</sequence>
<dbReference type="InterPro" id="IPR026214">
    <property type="entry name" value="HAUS4_met"/>
</dbReference>
<evidence type="ECO:0000313" key="2">
    <source>
        <dbReference type="Ensembl" id="ENSGAGP00000005933.1"/>
    </source>
</evidence>
<feature type="region of interest" description="Disordered" evidence="1">
    <location>
        <begin position="263"/>
        <end position="290"/>
    </location>
</feature>
<dbReference type="GO" id="GO:0051011">
    <property type="term" value="F:microtubule minus-end binding"/>
    <property type="evidence" value="ECO:0007669"/>
    <property type="project" value="TreeGrafter"/>
</dbReference>
<reference evidence="2" key="3">
    <citation type="submission" date="2025-09" db="UniProtKB">
        <authorList>
            <consortium name="Ensembl"/>
        </authorList>
    </citation>
    <scope>IDENTIFICATION</scope>
</reference>
<name>A0A452GUY7_9SAUR</name>